<name>A0A9P4H717_9PLEO</name>
<dbReference type="Proteomes" id="UP000799777">
    <property type="component" value="Unassembled WGS sequence"/>
</dbReference>
<dbReference type="Pfam" id="PF17316">
    <property type="entry name" value="Perilipin_2"/>
    <property type="match status" value="1"/>
</dbReference>
<accession>A0A9P4H717</accession>
<feature type="region of interest" description="Disordered" evidence="1">
    <location>
        <begin position="1"/>
        <end position="36"/>
    </location>
</feature>
<comment type="caution">
    <text evidence="2">The sequence shown here is derived from an EMBL/GenBank/DDBJ whole genome shotgun (WGS) entry which is preliminary data.</text>
</comment>
<dbReference type="AlphaFoldDB" id="A0A9P4H717"/>
<gene>
    <name evidence="2" type="ORF">EK21DRAFT_114051</name>
</gene>
<proteinExistence type="predicted"/>
<evidence type="ECO:0000256" key="1">
    <source>
        <dbReference type="SAM" id="MobiDB-lite"/>
    </source>
</evidence>
<keyword evidence="3" id="KW-1185">Reference proteome</keyword>
<dbReference type="OrthoDB" id="376826at2759"/>
<sequence>MTPHATQDTTSSQTNGDMSNNSASLTNGETPRSRTLSHLQSYPVVHDTVETLKNTQIGTSTLNLASNTYQSVVAPFHPYLQRPYSVASPYLSKADEFGDNGLTKLETHVPLVKEDTSVLKGYAFAPFNYLTGTWNEQYQRTQHRNGVVKVGLAVISTELKIVQDGCTVFLDYWNAKKGPVKEKLNEKAEQVKQ</sequence>
<dbReference type="EMBL" id="ML978215">
    <property type="protein sequence ID" value="KAF2028280.1"/>
    <property type="molecule type" value="Genomic_DNA"/>
</dbReference>
<reference evidence="2" key="1">
    <citation type="journal article" date="2020" name="Stud. Mycol.">
        <title>101 Dothideomycetes genomes: a test case for predicting lifestyles and emergence of pathogens.</title>
        <authorList>
            <person name="Haridas S."/>
            <person name="Albert R."/>
            <person name="Binder M."/>
            <person name="Bloem J."/>
            <person name="Labutti K."/>
            <person name="Salamov A."/>
            <person name="Andreopoulos B."/>
            <person name="Baker S."/>
            <person name="Barry K."/>
            <person name="Bills G."/>
            <person name="Bluhm B."/>
            <person name="Cannon C."/>
            <person name="Castanera R."/>
            <person name="Culley D."/>
            <person name="Daum C."/>
            <person name="Ezra D."/>
            <person name="Gonzalez J."/>
            <person name="Henrissat B."/>
            <person name="Kuo A."/>
            <person name="Liang C."/>
            <person name="Lipzen A."/>
            <person name="Lutzoni F."/>
            <person name="Magnuson J."/>
            <person name="Mondo S."/>
            <person name="Nolan M."/>
            <person name="Ohm R."/>
            <person name="Pangilinan J."/>
            <person name="Park H.-J."/>
            <person name="Ramirez L."/>
            <person name="Alfaro M."/>
            <person name="Sun H."/>
            <person name="Tritt A."/>
            <person name="Yoshinaga Y."/>
            <person name="Zwiers L.-H."/>
            <person name="Turgeon B."/>
            <person name="Goodwin S."/>
            <person name="Spatafora J."/>
            <person name="Crous P."/>
            <person name="Grigoriev I."/>
        </authorList>
    </citation>
    <scope>NUCLEOTIDE SEQUENCE</scope>
    <source>
        <strain evidence="2">CBS 110217</strain>
    </source>
</reference>
<organism evidence="2 3">
    <name type="scientific">Setomelanomma holmii</name>
    <dbReference type="NCBI Taxonomy" id="210430"/>
    <lineage>
        <taxon>Eukaryota</taxon>
        <taxon>Fungi</taxon>
        <taxon>Dikarya</taxon>
        <taxon>Ascomycota</taxon>
        <taxon>Pezizomycotina</taxon>
        <taxon>Dothideomycetes</taxon>
        <taxon>Pleosporomycetidae</taxon>
        <taxon>Pleosporales</taxon>
        <taxon>Pleosporineae</taxon>
        <taxon>Phaeosphaeriaceae</taxon>
        <taxon>Setomelanomma</taxon>
    </lineage>
</organism>
<evidence type="ECO:0000313" key="2">
    <source>
        <dbReference type="EMBL" id="KAF2028280.1"/>
    </source>
</evidence>
<protein>
    <submittedName>
        <fullName evidence="2">Uncharacterized protein</fullName>
    </submittedName>
</protein>
<evidence type="ECO:0000313" key="3">
    <source>
        <dbReference type="Proteomes" id="UP000799777"/>
    </source>
</evidence>